<evidence type="ECO:0000256" key="1">
    <source>
        <dbReference type="SAM" id="MobiDB-lite"/>
    </source>
</evidence>
<dbReference type="EMBL" id="JNAX01000012">
    <property type="protein sequence ID" value="KGG20275.1"/>
    <property type="molecule type" value="Genomic_DNA"/>
</dbReference>
<sequence>MSLSVLRTFQILSVGCPCWITCQETKQKYPDKEKYDRIDGNLEGKHESDQLNRV</sequence>
<comment type="caution">
    <text evidence="2">The sequence shown here is derived from an EMBL/GenBank/DDBJ whole genome shotgun (WGS) entry which is preliminary data.</text>
</comment>
<feature type="region of interest" description="Disordered" evidence="1">
    <location>
        <begin position="33"/>
        <end position="54"/>
    </location>
</feature>
<gene>
    <name evidence="2" type="ORF">EV03_1236</name>
</gene>
<reference evidence="3" key="1">
    <citation type="journal article" date="2014" name="Sci. Data">
        <title>Genomes of diverse isolates of the marine cyanobacterium Prochlorococcus.</title>
        <authorList>
            <person name="Biller S."/>
            <person name="Berube P."/>
            <person name="Thompson J."/>
            <person name="Kelly L."/>
            <person name="Roggensack S."/>
            <person name="Awad L."/>
            <person name="Roache-Johnson K."/>
            <person name="Ding H."/>
            <person name="Giovannoni S.J."/>
            <person name="Moore L.R."/>
            <person name="Chisholm S.W."/>
        </authorList>
    </citation>
    <scope>NUCLEOTIDE SEQUENCE [LARGE SCALE GENOMIC DNA]</scope>
    <source>
        <strain evidence="3">PAC1</strain>
    </source>
</reference>
<organism evidence="2 3">
    <name type="scientific">Prochlorococcus marinus str. PAC1</name>
    <dbReference type="NCBI Taxonomy" id="59924"/>
    <lineage>
        <taxon>Bacteria</taxon>
        <taxon>Bacillati</taxon>
        <taxon>Cyanobacteriota</taxon>
        <taxon>Cyanophyceae</taxon>
        <taxon>Synechococcales</taxon>
        <taxon>Prochlorococcaceae</taxon>
        <taxon>Prochlorococcus</taxon>
    </lineage>
</organism>
<dbReference type="Proteomes" id="UP000030392">
    <property type="component" value="Unassembled WGS sequence"/>
</dbReference>
<evidence type="ECO:0000313" key="3">
    <source>
        <dbReference type="Proteomes" id="UP000030392"/>
    </source>
</evidence>
<dbReference type="AlphaFoldDB" id="A0A0A2C5V3"/>
<protein>
    <submittedName>
        <fullName evidence="2">Uncharacterized protein</fullName>
    </submittedName>
</protein>
<name>A0A0A2C5V3_PROMR</name>
<evidence type="ECO:0000313" key="2">
    <source>
        <dbReference type="EMBL" id="KGG20275.1"/>
    </source>
</evidence>
<proteinExistence type="predicted"/>
<accession>A0A0A2C5V3</accession>